<dbReference type="PANTHER" id="PTHR12864">
    <property type="entry name" value="RAN BINDING PROTEIN 9-RELATED"/>
    <property type="match status" value="1"/>
</dbReference>
<dbReference type="Pfam" id="PF10607">
    <property type="entry name" value="CTLH"/>
    <property type="match status" value="1"/>
</dbReference>
<dbReference type="Pfam" id="PF00622">
    <property type="entry name" value="SPRY"/>
    <property type="match status" value="1"/>
</dbReference>
<dbReference type="OrthoDB" id="25503at2759"/>
<dbReference type="InterPro" id="IPR024964">
    <property type="entry name" value="CTLH/CRA"/>
</dbReference>
<dbReference type="InterPro" id="IPR043136">
    <property type="entry name" value="B30.2/SPRY_sf"/>
</dbReference>
<keyword evidence="5" id="KW-1185">Reference proteome</keyword>
<dbReference type="InParanoid" id="A0A3N4KQY0"/>
<dbReference type="InterPro" id="IPR006595">
    <property type="entry name" value="CTLH_C"/>
</dbReference>
<evidence type="ECO:0000259" key="3">
    <source>
        <dbReference type="PROSITE" id="PS50897"/>
    </source>
</evidence>
<proteinExistence type="predicted"/>
<evidence type="ECO:0000313" key="5">
    <source>
        <dbReference type="Proteomes" id="UP000277580"/>
    </source>
</evidence>
<dbReference type="InterPro" id="IPR001870">
    <property type="entry name" value="B30.2/SPRY"/>
</dbReference>
<dbReference type="InterPro" id="IPR006594">
    <property type="entry name" value="LisH"/>
</dbReference>
<dbReference type="InterPro" id="IPR035782">
    <property type="entry name" value="SPRY_RanBP9/10"/>
</dbReference>
<organism evidence="4 5">
    <name type="scientific">Morchella conica CCBAS932</name>
    <dbReference type="NCBI Taxonomy" id="1392247"/>
    <lineage>
        <taxon>Eukaryota</taxon>
        <taxon>Fungi</taxon>
        <taxon>Dikarya</taxon>
        <taxon>Ascomycota</taxon>
        <taxon>Pezizomycotina</taxon>
        <taxon>Pezizomycetes</taxon>
        <taxon>Pezizales</taxon>
        <taxon>Morchellaceae</taxon>
        <taxon>Morchella</taxon>
    </lineage>
</organism>
<dbReference type="EMBL" id="ML119167">
    <property type="protein sequence ID" value="RPB08175.1"/>
    <property type="molecule type" value="Genomic_DNA"/>
</dbReference>
<dbReference type="SUPFAM" id="SSF49899">
    <property type="entry name" value="Concanavalin A-like lectins/glucanases"/>
    <property type="match status" value="1"/>
</dbReference>
<protein>
    <submittedName>
        <fullName evidence="4">SPRY-domain-containing protein</fullName>
    </submittedName>
</protein>
<dbReference type="PROSITE" id="PS50188">
    <property type="entry name" value="B302_SPRY"/>
    <property type="match status" value="1"/>
</dbReference>
<dbReference type="PROSITE" id="PS50897">
    <property type="entry name" value="CTLH"/>
    <property type="match status" value="1"/>
</dbReference>
<gene>
    <name evidence="4" type="ORF">P167DRAFT_494569</name>
</gene>
<dbReference type="InterPro" id="IPR013144">
    <property type="entry name" value="CRA_dom"/>
</dbReference>
<dbReference type="SMART" id="SM00757">
    <property type="entry name" value="CRA"/>
    <property type="match status" value="1"/>
</dbReference>
<dbReference type="InterPro" id="IPR013320">
    <property type="entry name" value="ConA-like_dom_sf"/>
</dbReference>
<dbReference type="STRING" id="1392247.A0A3N4KQY0"/>
<evidence type="ECO:0000313" key="4">
    <source>
        <dbReference type="EMBL" id="RPB08175.1"/>
    </source>
</evidence>
<dbReference type="Gene3D" id="2.60.120.920">
    <property type="match status" value="1"/>
</dbReference>
<reference evidence="4 5" key="1">
    <citation type="journal article" date="2018" name="Nat. Ecol. Evol.">
        <title>Pezizomycetes genomes reveal the molecular basis of ectomycorrhizal truffle lifestyle.</title>
        <authorList>
            <person name="Murat C."/>
            <person name="Payen T."/>
            <person name="Noel B."/>
            <person name="Kuo A."/>
            <person name="Morin E."/>
            <person name="Chen J."/>
            <person name="Kohler A."/>
            <person name="Krizsan K."/>
            <person name="Balestrini R."/>
            <person name="Da Silva C."/>
            <person name="Montanini B."/>
            <person name="Hainaut M."/>
            <person name="Levati E."/>
            <person name="Barry K.W."/>
            <person name="Belfiori B."/>
            <person name="Cichocki N."/>
            <person name="Clum A."/>
            <person name="Dockter R.B."/>
            <person name="Fauchery L."/>
            <person name="Guy J."/>
            <person name="Iotti M."/>
            <person name="Le Tacon F."/>
            <person name="Lindquist E.A."/>
            <person name="Lipzen A."/>
            <person name="Malagnac F."/>
            <person name="Mello A."/>
            <person name="Molinier V."/>
            <person name="Miyauchi S."/>
            <person name="Poulain J."/>
            <person name="Riccioni C."/>
            <person name="Rubini A."/>
            <person name="Sitrit Y."/>
            <person name="Splivallo R."/>
            <person name="Traeger S."/>
            <person name="Wang M."/>
            <person name="Zifcakova L."/>
            <person name="Wipf D."/>
            <person name="Zambonelli A."/>
            <person name="Paolocci F."/>
            <person name="Nowrousian M."/>
            <person name="Ottonello S."/>
            <person name="Baldrian P."/>
            <person name="Spatafora J.W."/>
            <person name="Henrissat B."/>
            <person name="Nagy L.G."/>
            <person name="Aury J.M."/>
            <person name="Wincker P."/>
            <person name="Grigoriev I.V."/>
            <person name="Bonfante P."/>
            <person name="Martin F.M."/>
        </authorList>
    </citation>
    <scope>NUCLEOTIDE SEQUENCE [LARGE SCALE GENOMIC DNA]</scope>
    <source>
        <strain evidence="4 5">CCBAS932</strain>
    </source>
</reference>
<evidence type="ECO:0000259" key="2">
    <source>
        <dbReference type="PROSITE" id="PS50188"/>
    </source>
</evidence>
<dbReference type="SMART" id="SM00668">
    <property type="entry name" value="CTLH"/>
    <property type="match status" value="1"/>
</dbReference>
<accession>A0A3N4KQY0</accession>
<dbReference type="PROSITE" id="PS50896">
    <property type="entry name" value="LISH"/>
    <property type="match status" value="1"/>
</dbReference>
<dbReference type="SMART" id="SM00449">
    <property type="entry name" value="SPRY"/>
    <property type="match status" value="1"/>
</dbReference>
<sequence length="612" mass="67160">MSGSSIRRPVVAPSGSYASVVAGQAQPRLYSDGITHNGTGVHPRYLSNFNFAGSNGYTSGPQQHSIRQPITVPSYLAESSYAERLASSSAVFNPIPTPPPSLTIPGKLPQTHRGLAYDIIENVPGDEEALTPLPTRWNESDKCPGIDLLNDGLEVKFVGPQKVSDNDAAAVRADQFMPPQCGIFYYEITVVSKGKEGLIGVGFCTKKVPLNRLPGWEPESWGYHGDDGNSFCCQGTGKQYGPQFSTNDVIGCGVNFRTGTAFFTKNGLFLKTAFRDIKSTKLYPAVGMKRPGEHIRVNFGQERFVFDIDGYMNEEKAVVYKEINSHPTVGLCPVMDEAALIQALVAQYLAHDGYVDTARAFSADVQSEARALVSGREENTKTLELKEDGDAINRQRIRSAILDGDVDHALKFTKQYYPSVFKNNEQIYFRLRCRKLVEMIRQFAETVHEPPMRNGHDETMVDVFAQDMEIDDSANSAAEWEKMDVEDEYGSIGPGTGGQVKSALDAAVEYGRQLRLDFQTDTRPEIRKALEEAFSLLAYTDPKNSVLAHLLDEKGRISVAEELNSAILVSLGKSPAAALERLVQQSTVLINEISEDGGPGAFVNLSNDYLKG</sequence>
<name>A0A3N4KQY0_9PEZI</name>
<evidence type="ECO:0000256" key="1">
    <source>
        <dbReference type="ARBA" id="ARBA00002343"/>
    </source>
</evidence>
<dbReference type="CDD" id="cd12909">
    <property type="entry name" value="SPRY_RanBP9_10"/>
    <property type="match status" value="1"/>
</dbReference>
<dbReference type="AlphaFoldDB" id="A0A3N4KQY0"/>
<feature type="domain" description="CTLH" evidence="3">
    <location>
        <begin position="390"/>
        <end position="447"/>
    </location>
</feature>
<dbReference type="Proteomes" id="UP000277580">
    <property type="component" value="Unassembled WGS sequence"/>
</dbReference>
<comment type="function">
    <text evidence="1">Involved in the proteasome-dependent degradation of fructose-1,6-bisphosphatase.</text>
</comment>
<feature type="domain" description="B30.2/SPRY" evidence="2">
    <location>
        <begin position="115"/>
        <end position="304"/>
    </location>
</feature>
<dbReference type="InterPro" id="IPR003877">
    <property type="entry name" value="SPRY_dom"/>
</dbReference>
<dbReference type="InterPro" id="IPR050618">
    <property type="entry name" value="Ubq-SigPath_Reg"/>
</dbReference>